<keyword evidence="6 8" id="KW-0496">Mitochondrion</keyword>
<dbReference type="PANTHER" id="PTHR13032">
    <property type="entry name" value="MITOCHONDRIAL IMPORT INNER MEMBRANE TRANSLOCASE SUBUNIT TIM21"/>
    <property type="match status" value="1"/>
</dbReference>
<feature type="transmembrane region" description="Helical" evidence="8">
    <location>
        <begin position="65"/>
        <end position="84"/>
    </location>
</feature>
<dbReference type="STRING" id="568069.A0A1J1HEY2"/>
<reference evidence="9 10" key="1">
    <citation type="submission" date="2015-04" db="EMBL/GenBank/DDBJ databases">
        <authorList>
            <person name="Syromyatnikov M.Y."/>
            <person name="Popov V.N."/>
        </authorList>
    </citation>
    <scope>NUCLEOTIDE SEQUENCE [LARGE SCALE GENOMIC DNA]</scope>
</reference>
<dbReference type="InterPro" id="IPR038552">
    <property type="entry name" value="Tim21_IMS_sf"/>
</dbReference>
<dbReference type="Proteomes" id="UP000183832">
    <property type="component" value="Unassembled WGS sequence"/>
</dbReference>
<keyword evidence="7 8" id="KW-0472">Membrane</keyword>
<evidence type="ECO:0000256" key="4">
    <source>
        <dbReference type="ARBA" id="ARBA00022946"/>
    </source>
</evidence>
<sequence>MALLIRCLNYQSRMILRQFSSSRVCFQIEKSNDRQKIVKSESHKDIGKAKPFGERVKETAKTTSYLGIILVGVGVTGIMLYAIFKELFSNNSPQAVYSDAFERCKADTRVQDSLGLPIKAYGEETRRRRRNHVAHQIYQKNNRNYMRLSFHIQGIRNKATVHCEMRESDSGRYECRYLFVQLDSYPHTTIIVEDNRFNDPLDSPAD</sequence>
<dbReference type="Pfam" id="PF08294">
    <property type="entry name" value="TIM21"/>
    <property type="match status" value="1"/>
</dbReference>
<keyword evidence="8" id="KW-0653">Protein transport</keyword>
<evidence type="ECO:0000256" key="5">
    <source>
        <dbReference type="ARBA" id="ARBA00022989"/>
    </source>
</evidence>
<evidence type="ECO:0000256" key="8">
    <source>
        <dbReference type="RuleBase" id="RU367142"/>
    </source>
</evidence>
<keyword evidence="8" id="KW-0813">Transport</keyword>
<comment type="subunit">
    <text evidence="8">Component of the TIM23 complex.</text>
</comment>
<dbReference type="PANTHER" id="PTHR13032:SF6">
    <property type="entry name" value="MITOCHONDRIAL IMPORT INNER MEMBRANE TRANSLOCASE SUBUNIT TIM21"/>
    <property type="match status" value="1"/>
</dbReference>
<dbReference type="GO" id="GO:0030150">
    <property type="term" value="P:protein import into mitochondrial matrix"/>
    <property type="evidence" value="ECO:0007669"/>
    <property type="project" value="UniProtKB-UniRule"/>
</dbReference>
<accession>A0A1J1HEY2</accession>
<evidence type="ECO:0000256" key="6">
    <source>
        <dbReference type="ARBA" id="ARBA00023128"/>
    </source>
</evidence>
<dbReference type="AlphaFoldDB" id="A0A1J1HEY2"/>
<dbReference type="EMBL" id="CVRI01000001">
    <property type="protein sequence ID" value="CRK86557.1"/>
    <property type="molecule type" value="Genomic_DNA"/>
</dbReference>
<comment type="subcellular location">
    <subcellularLocation>
        <location evidence="8">Mitochondrion inner membrane</location>
        <topology evidence="8">Single-pass membrane protein</topology>
    </subcellularLocation>
    <subcellularLocation>
        <location evidence="1">Mitochondrion membrane</location>
        <topology evidence="1">Single-pass membrane protein</topology>
    </subcellularLocation>
</comment>
<keyword evidence="3 8" id="KW-0812">Transmembrane</keyword>
<dbReference type="InterPro" id="IPR013261">
    <property type="entry name" value="Tim21"/>
</dbReference>
<keyword evidence="4" id="KW-0809">Transit peptide</keyword>
<keyword evidence="8" id="KW-0999">Mitochondrion inner membrane</keyword>
<evidence type="ECO:0000256" key="1">
    <source>
        <dbReference type="ARBA" id="ARBA00004304"/>
    </source>
</evidence>
<keyword evidence="5 8" id="KW-1133">Transmembrane helix</keyword>
<protein>
    <recommendedName>
        <fullName evidence="8">Mitochondrial import inner membrane translocase subunit Tim21</fullName>
    </recommendedName>
</protein>
<dbReference type="OrthoDB" id="436405at2759"/>
<comment type="similarity">
    <text evidence="2 8">Belongs to the TIM21 family.</text>
</comment>
<evidence type="ECO:0000313" key="9">
    <source>
        <dbReference type="EMBL" id="CRK86557.1"/>
    </source>
</evidence>
<organism evidence="9 10">
    <name type="scientific">Clunio marinus</name>
    <dbReference type="NCBI Taxonomy" id="568069"/>
    <lineage>
        <taxon>Eukaryota</taxon>
        <taxon>Metazoa</taxon>
        <taxon>Ecdysozoa</taxon>
        <taxon>Arthropoda</taxon>
        <taxon>Hexapoda</taxon>
        <taxon>Insecta</taxon>
        <taxon>Pterygota</taxon>
        <taxon>Neoptera</taxon>
        <taxon>Endopterygota</taxon>
        <taxon>Diptera</taxon>
        <taxon>Nematocera</taxon>
        <taxon>Chironomoidea</taxon>
        <taxon>Chironomidae</taxon>
        <taxon>Clunio</taxon>
    </lineage>
</organism>
<dbReference type="GO" id="GO:0005744">
    <property type="term" value="C:TIM23 mitochondrial import inner membrane translocase complex"/>
    <property type="evidence" value="ECO:0007669"/>
    <property type="project" value="UniProtKB-UniRule"/>
</dbReference>
<dbReference type="Gene3D" id="3.10.450.320">
    <property type="entry name" value="Mitochondrial import inner membrane translocase subunit Tim21"/>
    <property type="match status" value="1"/>
</dbReference>
<proteinExistence type="inferred from homology"/>
<evidence type="ECO:0000313" key="10">
    <source>
        <dbReference type="Proteomes" id="UP000183832"/>
    </source>
</evidence>
<evidence type="ECO:0000256" key="7">
    <source>
        <dbReference type="ARBA" id="ARBA00023136"/>
    </source>
</evidence>
<keyword evidence="8" id="KW-0811">Translocation</keyword>
<evidence type="ECO:0000256" key="3">
    <source>
        <dbReference type="ARBA" id="ARBA00022692"/>
    </source>
</evidence>
<keyword evidence="10" id="KW-1185">Reference proteome</keyword>
<evidence type="ECO:0000256" key="2">
    <source>
        <dbReference type="ARBA" id="ARBA00010867"/>
    </source>
</evidence>
<name>A0A1J1HEY2_9DIPT</name>
<gene>
    <name evidence="9" type="ORF">CLUMA_CG000185</name>
</gene>
<comment type="function">
    <text evidence="8">Essential component of the TIM23 complex, a complex that mediates the translocation of transit peptide-containing proteins across the mitochondrial inner membrane.</text>
</comment>